<organism evidence="3 4">
    <name type="scientific">Lophiotrema nucula</name>
    <dbReference type="NCBI Taxonomy" id="690887"/>
    <lineage>
        <taxon>Eukaryota</taxon>
        <taxon>Fungi</taxon>
        <taxon>Dikarya</taxon>
        <taxon>Ascomycota</taxon>
        <taxon>Pezizomycotina</taxon>
        <taxon>Dothideomycetes</taxon>
        <taxon>Pleosporomycetidae</taxon>
        <taxon>Pleosporales</taxon>
        <taxon>Lophiotremataceae</taxon>
        <taxon>Lophiotrema</taxon>
    </lineage>
</organism>
<dbReference type="EMBL" id="ML977319">
    <property type="protein sequence ID" value="KAF2117080.1"/>
    <property type="molecule type" value="Genomic_DNA"/>
</dbReference>
<feature type="region of interest" description="Disordered" evidence="1">
    <location>
        <begin position="515"/>
        <end position="552"/>
    </location>
</feature>
<reference evidence="3" key="1">
    <citation type="journal article" date="2020" name="Stud. Mycol.">
        <title>101 Dothideomycetes genomes: a test case for predicting lifestyles and emergence of pathogens.</title>
        <authorList>
            <person name="Haridas S."/>
            <person name="Albert R."/>
            <person name="Binder M."/>
            <person name="Bloem J."/>
            <person name="Labutti K."/>
            <person name="Salamov A."/>
            <person name="Andreopoulos B."/>
            <person name="Baker S."/>
            <person name="Barry K."/>
            <person name="Bills G."/>
            <person name="Bluhm B."/>
            <person name="Cannon C."/>
            <person name="Castanera R."/>
            <person name="Culley D."/>
            <person name="Daum C."/>
            <person name="Ezra D."/>
            <person name="Gonzalez J."/>
            <person name="Henrissat B."/>
            <person name="Kuo A."/>
            <person name="Liang C."/>
            <person name="Lipzen A."/>
            <person name="Lutzoni F."/>
            <person name="Magnuson J."/>
            <person name="Mondo S."/>
            <person name="Nolan M."/>
            <person name="Ohm R."/>
            <person name="Pangilinan J."/>
            <person name="Park H.-J."/>
            <person name="Ramirez L."/>
            <person name="Alfaro M."/>
            <person name="Sun H."/>
            <person name="Tritt A."/>
            <person name="Yoshinaga Y."/>
            <person name="Zwiers L.-H."/>
            <person name="Turgeon B."/>
            <person name="Goodwin S."/>
            <person name="Spatafora J."/>
            <person name="Crous P."/>
            <person name="Grigoriev I."/>
        </authorList>
    </citation>
    <scope>NUCLEOTIDE SEQUENCE</scope>
    <source>
        <strain evidence="3">CBS 627.86</strain>
    </source>
</reference>
<keyword evidence="2" id="KW-0812">Transmembrane</keyword>
<dbReference type="Proteomes" id="UP000799770">
    <property type="component" value="Unassembled WGS sequence"/>
</dbReference>
<feature type="compositionally biased region" description="Basic and acidic residues" evidence="1">
    <location>
        <begin position="515"/>
        <end position="533"/>
    </location>
</feature>
<feature type="region of interest" description="Disordered" evidence="1">
    <location>
        <begin position="180"/>
        <end position="217"/>
    </location>
</feature>
<feature type="compositionally biased region" description="Low complexity" evidence="1">
    <location>
        <begin position="8"/>
        <end position="20"/>
    </location>
</feature>
<evidence type="ECO:0000313" key="4">
    <source>
        <dbReference type="Proteomes" id="UP000799770"/>
    </source>
</evidence>
<keyword evidence="4" id="KW-1185">Reference proteome</keyword>
<feature type="compositionally biased region" description="Acidic residues" evidence="1">
    <location>
        <begin position="196"/>
        <end position="214"/>
    </location>
</feature>
<dbReference type="AlphaFoldDB" id="A0A6A5ZC71"/>
<feature type="compositionally biased region" description="Polar residues" evidence="1">
    <location>
        <begin position="24"/>
        <end position="36"/>
    </location>
</feature>
<protein>
    <submittedName>
        <fullName evidence="3">Uncharacterized protein</fullName>
    </submittedName>
</protein>
<keyword evidence="2" id="KW-1133">Transmembrane helix</keyword>
<keyword evidence="2" id="KW-0472">Membrane</keyword>
<evidence type="ECO:0000256" key="1">
    <source>
        <dbReference type="SAM" id="MobiDB-lite"/>
    </source>
</evidence>
<feature type="transmembrane region" description="Helical" evidence="2">
    <location>
        <begin position="248"/>
        <end position="276"/>
    </location>
</feature>
<name>A0A6A5ZC71_9PLEO</name>
<proteinExistence type="predicted"/>
<gene>
    <name evidence="3" type="ORF">BDV96DRAFT_598022</name>
</gene>
<evidence type="ECO:0000313" key="3">
    <source>
        <dbReference type="EMBL" id="KAF2117080.1"/>
    </source>
</evidence>
<accession>A0A6A5ZC71</accession>
<feature type="region of interest" description="Disordered" evidence="1">
    <location>
        <begin position="454"/>
        <end position="489"/>
    </location>
</feature>
<sequence length="552" mass="61074">MSTEYRASTPTSETSSVPTEMIDTYSTGDASQLFSDSDSDTHEGSGSDLALHADASDEAAEPDVTNTTQVHNGTALEGTPDEYTDEDFAYLSPSQVDRSSGVDPNFGNPNAMYEAEAEADWEDIEAIRAELEAVQAETGVARVKVLRLVTGGWDAEDEAIQAQVTALRVDRQLLELEHEGVDEDLGGAGPVPGLFVDDDPDSDDDNDKEDEEHEGIDGGKRVDARILAINEEDELADPDNNHNANSSFVLGFGIGLAVGLAVAAALLLTVVALAVVSRNEKAMELLETMIKIWERAGGSMLLDRLGRFGSLRDLRSVADLRRLERLVRANHVRDTLQRVRENQQLHCASWLPLSQRVCGYRVLVCPDISERAPVNVDARDPHAGAFVQVSKRSAYKSRSLQIIRYQLYRLLRTQRYLPTSQESNGQYKGQINSLPSPLPALMMSDNINKLFDDDSESNSEDFYNSAPHVPQAPGMNDGSSDTSQRMEDEVDHLRNRLRDRSTELPHLWAQIEKIRNENREYKKSQREASKTPESHGGFFEGYFDDAFPSAID</sequence>
<evidence type="ECO:0000256" key="2">
    <source>
        <dbReference type="SAM" id="Phobius"/>
    </source>
</evidence>
<feature type="region of interest" description="Disordered" evidence="1">
    <location>
        <begin position="1"/>
        <end position="85"/>
    </location>
</feature>